<name>A0A1S2YNT0_CICAR</name>
<dbReference type="AlphaFoldDB" id="A0A1S2YNT0"/>
<dbReference type="GO" id="GO:0030527">
    <property type="term" value="F:structural constituent of chromatin"/>
    <property type="evidence" value="ECO:0007669"/>
    <property type="project" value="InterPro"/>
</dbReference>
<dbReference type="PaxDb" id="3827-XP_004507617.1"/>
<evidence type="ECO:0000313" key="2">
    <source>
        <dbReference type="Proteomes" id="UP000087171"/>
    </source>
</evidence>
<protein>
    <submittedName>
        <fullName evidence="3">Histone H2B type 1-A-like</fullName>
    </submittedName>
</protein>
<dbReference type="OrthoDB" id="1433548at2759"/>
<dbReference type="GeneID" id="101504849"/>
<dbReference type="eggNOG" id="KOG1744">
    <property type="taxonomic scope" value="Eukaryota"/>
</dbReference>
<dbReference type="KEGG" id="cam:101504849"/>
<dbReference type="PANTHER" id="PTHR23428">
    <property type="entry name" value="HISTONE H2B"/>
    <property type="match status" value="1"/>
</dbReference>
<evidence type="ECO:0000313" key="3">
    <source>
        <dbReference type="RefSeq" id="XP_004507617.1"/>
    </source>
</evidence>
<evidence type="ECO:0000256" key="1">
    <source>
        <dbReference type="ARBA" id="ARBA00006846"/>
    </source>
</evidence>
<organism evidence="2 3">
    <name type="scientific">Cicer arietinum</name>
    <name type="common">Chickpea</name>
    <name type="synonym">Garbanzo</name>
    <dbReference type="NCBI Taxonomy" id="3827"/>
    <lineage>
        <taxon>Eukaryota</taxon>
        <taxon>Viridiplantae</taxon>
        <taxon>Streptophyta</taxon>
        <taxon>Embryophyta</taxon>
        <taxon>Tracheophyta</taxon>
        <taxon>Spermatophyta</taxon>
        <taxon>Magnoliopsida</taxon>
        <taxon>eudicotyledons</taxon>
        <taxon>Gunneridae</taxon>
        <taxon>Pentapetalae</taxon>
        <taxon>rosids</taxon>
        <taxon>fabids</taxon>
        <taxon>Fabales</taxon>
        <taxon>Fabaceae</taxon>
        <taxon>Papilionoideae</taxon>
        <taxon>50 kb inversion clade</taxon>
        <taxon>NPAAA clade</taxon>
        <taxon>Hologalegina</taxon>
        <taxon>IRL clade</taxon>
        <taxon>Cicereae</taxon>
        <taxon>Cicer</taxon>
    </lineage>
</organism>
<comment type="similarity">
    <text evidence="1">Belongs to the histone H2B family.</text>
</comment>
<dbReference type="GO" id="GO:0046982">
    <property type="term" value="F:protein heterodimerization activity"/>
    <property type="evidence" value="ECO:0007669"/>
    <property type="project" value="InterPro"/>
</dbReference>
<keyword evidence="2" id="KW-1185">Reference proteome</keyword>
<sequence length="140" mass="16025">MADEKADAAVEVNSIDVYTEKKKKKKKKKTRSNTLNFNKFIYQILKQVHPKIAISSASVELINTYTIKLMMILIQETWEVPNLQLDNSQLQTADRELIATVRVLFPPQLAELAVSAICKAKHTYRVSYLADLLDRNMSLK</sequence>
<gene>
    <name evidence="3" type="primary">LOC101504849</name>
</gene>
<dbReference type="PRINTS" id="PR00621">
    <property type="entry name" value="HISTONEH2B"/>
</dbReference>
<dbReference type="Gene3D" id="1.10.20.10">
    <property type="entry name" value="Histone, subunit A"/>
    <property type="match status" value="1"/>
</dbReference>
<reference evidence="2" key="1">
    <citation type="journal article" date="2013" name="Nat. Biotechnol.">
        <title>Draft genome sequence of chickpea (Cicer arietinum) provides a resource for trait improvement.</title>
        <authorList>
            <person name="Varshney R.K."/>
            <person name="Song C."/>
            <person name="Saxena R.K."/>
            <person name="Azam S."/>
            <person name="Yu S."/>
            <person name="Sharpe A.G."/>
            <person name="Cannon S."/>
            <person name="Baek J."/>
            <person name="Rosen B.D."/>
            <person name="Tar'an B."/>
            <person name="Millan T."/>
            <person name="Zhang X."/>
            <person name="Ramsay L.D."/>
            <person name="Iwata A."/>
            <person name="Wang Y."/>
            <person name="Nelson W."/>
            <person name="Farmer A.D."/>
            <person name="Gaur P.M."/>
            <person name="Soderlund C."/>
            <person name="Penmetsa R.V."/>
            <person name="Xu C."/>
            <person name="Bharti A.K."/>
            <person name="He W."/>
            <person name="Winter P."/>
            <person name="Zhao S."/>
            <person name="Hane J.K."/>
            <person name="Carrasquilla-Garcia N."/>
            <person name="Condie J.A."/>
            <person name="Upadhyaya H.D."/>
            <person name="Luo M.C."/>
            <person name="Thudi M."/>
            <person name="Gowda C.L."/>
            <person name="Singh N.P."/>
            <person name="Lichtenzveig J."/>
            <person name="Gali K.K."/>
            <person name="Rubio J."/>
            <person name="Nadarajan N."/>
            <person name="Dolezel J."/>
            <person name="Bansal K.C."/>
            <person name="Xu X."/>
            <person name="Edwards D."/>
            <person name="Zhang G."/>
            <person name="Kahl G."/>
            <person name="Gil J."/>
            <person name="Singh K.B."/>
            <person name="Datta S.K."/>
            <person name="Jackson S.A."/>
            <person name="Wang J."/>
            <person name="Cook D.R."/>
        </authorList>
    </citation>
    <scope>NUCLEOTIDE SEQUENCE [LARGE SCALE GENOMIC DNA]</scope>
    <source>
        <strain evidence="2">cv. CDC Frontier</strain>
    </source>
</reference>
<dbReference type="RefSeq" id="XP_004507617.1">
    <property type="nucleotide sequence ID" value="XM_004507560.1"/>
</dbReference>
<dbReference type="GO" id="GO:0000786">
    <property type="term" value="C:nucleosome"/>
    <property type="evidence" value="ECO:0007669"/>
    <property type="project" value="InterPro"/>
</dbReference>
<reference evidence="3" key="2">
    <citation type="submission" date="2025-08" db="UniProtKB">
        <authorList>
            <consortium name="RefSeq"/>
        </authorList>
    </citation>
    <scope>IDENTIFICATION</scope>
    <source>
        <tissue evidence="3">Etiolated seedlings</tissue>
    </source>
</reference>
<dbReference type="STRING" id="3827.A0A1S2YNT0"/>
<dbReference type="Proteomes" id="UP000087171">
    <property type="component" value="Chromosome Ca7"/>
</dbReference>
<dbReference type="GO" id="GO:0003677">
    <property type="term" value="F:DNA binding"/>
    <property type="evidence" value="ECO:0007669"/>
    <property type="project" value="InterPro"/>
</dbReference>
<dbReference type="InterPro" id="IPR000558">
    <property type="entry name" value="Histone_H2B"/>
</dbReference>
<dbReference type="InterPro" id="IPR009072">
    <property type="entry name" value="Histone-fold"/>
</dbReference>
<accession>A0A1S2YNT0</accession>
<dbReference type="SUPFAM" id="SSF47113">
    <property type="entry name" value="Histone-fold"/>
    <property type="match status" value="1"/>
</dbReference>
<proteinExistence type="inferred from homology"/>